<evidence type="ECO:0000256" key="2">
    <source>
        <dbReference type="ARBA" id="ARBA00022741"/>
    </source>
</evidence>
<dbReference type="Pfam" id="PF13589">
    <property type="entry name" value="HATPase_c_3"/>
    <property type="match status" value="1"/>
</dbReference>
<evidence type="ECO:0000313" key="8">
    <source>
        <dbReference type="Proteomes" id="UP000015105"/>
    </source>
</evidence>
<evidence type="ECO:0000313" key="7">
    <source>
        <dbReference type="EnsemblPlants" id="AET5Gv20592500.3"/>
    </source>
</evidence>
<dbReference type="AlphaFoldDB" id="A0A453L154"/>
<dbReference type="InterPro" id="IPR020575">
    <property type="entry name" value="Hsp90_N"/>
</dbReference>
<dbReference type="CDD" id="cd16927">
    <property type="entry name" value="HATPase_Hsp90-like"/>
    <property type="match status" value="1"/>
</dbReference>
<reference evidence="8" key="1">
    <citation type="journal article" date="2014" name="Science">
        <title>Ancient hybridizations among the ancestral genomes of bread wheat.</title>
        <authorList>
            <consortium name="International Wheat Genome Sequencing Consortium,"/>
            <person name="Marcussen T."/>
            <person name="Sandve S.R."/>
            <person name="Heier L."/>
            <person name="Spannagl M."/>
            <person name="Pfeifer M."/>
            <person name="Jakobsen K.S."/>
            <person name="Wulff B.B."/>
            <person name="Steuernagel B."/>
            <person name="Mayer K.F."/>
            <person name="Olsen O.A."/>
        </authorList>
    </citation>
    <scope>NUCLEOTIDE SEQUENCE [LARGE SCALE GENOMIC DNA]</scope>
    <source>
        <strain evidence="8">cv. AL8/78</strain>
    </source>
</reference>
<feature type="region of interest" description="Disordered" evidence="5">
    <location>
        <begin position="1"/>
        <end position="31"/>
    </location>
</feature>
<reference evidence="8" key="2">
    <citation type="journal article" date="2017" name="Nat. Plants">
        <title>The Aegilops tauschii genome reveals multiple impacts of transposons.</title>
        <authorList>
            <person name="Zhao G."/>
            <person name="Zou C."/>
            <person name="Li K."/>
            <person name="Wang K."/>
            <person name="Li T."/>
            <person name="Gao L."/>
            <person name="Zhang X."/>
            <person name="Wang H."/>
            <person name="Yang Z."/>
            <person name="Liu X."/>
            <person name="Jiang W."/>
            <person name="Mao L."/>
            <person name="Kong X."/>
            <person name="Jiao Y."/>
            <person name="Jia J."/>
        </authorList>
    </citation>
    <scope>NUCLEOTIDE SEQUENCE [LARGE SCALE GENOMIC DNA]</scope>
    <source>
        <strain evidence="8">cv. AL8/78</strain>
    </source>
</reference>
<dbReference type="Proteomes" id="UP000015105">
    <property type="component" value="Chromosome 5D"/>
</dbReference>
<dbReference type="FunFam" id="3.30.565.10:FF:000024">
    <property type="entry name" value="heat shock protein 90-5, chloroplastic"/>
    <property type="match status" value="1"/>
</dbReference>
<reference evidence="7" key="5">
    <citation type="journal article" date="2021" name="G3 (Bethesda)">
        <title>Aegilops tauschii genome assembly Aet v5.0 features greater sequence contiguity and improved annotation.</title>
        <authorList>
            <person name="Wang L."/>
            <person name="Zhu T."/>
            <person name="Rodriguez J.C."/>
            <person name="Deal K.R."/>
            <person name="Dubcovsky J."/>
            <person name="McGuire P.E."/>
            <person name="Lux T."/>
            <person name="Spannagl M."/>
            <person name="Mayer K.F.X."/>
            <person name="Baldrich P."/>
            <person name="Meyers B.C."/>
            <person name="Huo N."/>
            <person name="Gu Y.Q."/>
            <person name="Zhou H."/>
            <person name="Devos K.M."/>
            <person name="Bennetzen J.L."/>
            <person name="Unver T."/>
            <person name="Budak H."/>
            <person name="Gulick P.J."/>
            <person name="Galiba G."/>
            <person name="Kalapos B."/>
            <person name="Nelson D.R."/>
            <person name="Li P."/>
            <person name="You F.M."/>
            <person name="Luo M.C."/>
            <person name="Dvorak J."/>
        </authorList>
    </citation>
    <scope>NUCLEOTIDE SEQUENCE [LARGE SCALE GENOMIC DNA]</scope>
    <source>
        <strain evidence="7">cv. AL8/78</strain>
    </source>
</reference>
<reference evidence="7" key="4">
    <citation type="submission" date="2019-03" db="UniProtKB">
        <authorList>
            <consortium name="EnsemblPlants"/>
        </authorList>
    </citation>
    <scope>IDENTIFICATION</scope>
</reference>
<evidence type="ECO:0000256" key="1">
    <source>
        <dbReference type="ARBA" id="ARBA00008239"/>
    </source>
</evidence>
<dbReference type="InterPro" id="IPR019805">
    <property type="entry name" value="Heat_shock_protein_90_CS"/>
</dbReference>
<evidence type="ECO:0000256" key="5">
    <source>
        <dbReference type="SAM" id="MobiDB-lite"/>
    </source>
</evidence>
<dbReference type="PANTHER" id="PTHR11528">
    <property type="entry name" value="HEAT SHOCK PROTEIN 90 FAMILY MEMBER"/>
    <property type="match status" value="1"/>
</dbReference>
<sequence>HIPRHPPIHRRLHPIRRRRARRHTPPPCALQPSRLLPLVVVSPLAPKPTLHHSIPSINPSPAPYPFVSPSQTPRRNPNHPNDQPPASAATSASPMAPALSRTLGPSSVAALRPSPSRGLLRAALAPQGRRPAGARGVRWEAGRGRLVGARCASAVAEKTAGEEEEAAGEKFEYQAEVSRLMDLIVHSLYSHKEVFLRELVSNASDALDKLRFLSVTDPSVLADGGDMEIRIKPDPDAGTITITDSGIGMTKDELKDCLGTIAQSGTSKFLKALKENKELGADNGLIGQFGVGFYSAFLVAEKVVVSTKSPKTDKQYIWEAEANSSSYVIREETDPEKMLTRGTQITLFLREDDKYEFADPTRIQGLVKNYSQFVSFPIFTWQEKSRTVEVEEEESKEAEETAEVSFMCIRLSL</sequence>
<protein>
    <recommendedName>
        <fullName evidence="6">Histidine kinase/HSP90-like ATPase domain-containing protein</fullName>
    </recommendedName>
</protein>
<dbReference type="PRINTS" id="PR00775">
    <property type="entry name" value="HEATSHOCK90"/>
</dbReference>
<dbReference type="GO" id="GO:0140662">
    <property type="term" value="F:ATP-dependent protein folding chaperone"/>
    <property type="evidence" value="ECO:0007669"/>
    <property type="project" value="InterPro"/>
</dbReference>
<name>A0A453L154_AEGTS</name>
<feature type="compositionally biased region" description="Basic residues" evidence="5">
    <location>
        <begin position="1"/>
        <end position="24"/>
    </location>
</feature>
<evidence type="ECO:0000256" key="3">
    <source>
        <dbReference type="ARBA" id="ARBA00022840"/>
    </source>
</evidence>
<feature type="region of interest" description="Disordered" evidence="5">
    <location>
        <begin position="52"/>
        <end position="114"/>
    </location>
</feature>
<dbReference type="PROSITE" id="PS00298">
    <property type="entry name" value="HSP90"/>
    <property type="match status" value="1"/>
</dbReference>
<dbReference type="Gramene" id="AET5Gv20592500.3">
    <property type="protein sequence ID" value="AET5Gv20592500.3"/>
    <property type="gene ID" value="AET5Gv20592500"/>
</dbReference>
<feature type="domain" description="Histidine kinase/HSP90-like ATPase" evidence="6">
    <location>
        <begin position="191"/>
        <end position="353"/>
    </location>
</feature>
<proteinExistence type="inferred from homology"/>
<dbReference type="InterPro" id="IPR001404">
    <property type="entry name" value="Hsp90_fam"/>
</dbReference>
<accession>A0A453L154</accession>
<keyword evidence="4" id="KW-0143">Chaperone</keyword>
<evidence type="ECO:0000259" key="6">
    <source>
        <dbReference type="SMART" id="SM00387"/>
    </source>
</evidence>
<reference evidence="7" key="3">
    <citation type="journal article" date="2017" name="Nature">
        <title>Genome sequence of the progenitor of the wheat D genome Aegilops tauschii.</title>
        <authorList>
            <person name="Luo M.C."/>
            <person name="Gu Y.Q."/>
            <person name="Puiu D."/>
            <person name="Wang H."/>
            <person name="Twardziok S.O."/>
            <person name="Deal K.R."/>
            <person name="Huo N."/>
            <person name="Zhu T."/>
            <person name="Wang L."/>
            <person name="Wang Y."/>
            <person name="McGuire P.E."/>
            <person name="Liu S."/>
            <person name="Long H."/>
            <person name="Ramasamy R.K."/>
            <person name="Rodriguez J.C."/>
            <person name="Van S.L."/>
            <person name="Yuan L."/>
            <person name="Wang Z."/>
            <person name="Xia Z."/>
            <person name="Xiao L."/>
            <person name="Anderson O.D."/>
            <person name="Ouyang S."/>
            <person name="Liang Y."/>
            <person name="Zimin A.V."/>
            <person name="Pertea G."/>
            <person name="Qi P."/>
            <person name="Bennetzen J.L."/>
            <person name="Dai X."/>
            <person name="Dawson M.W."/>
            <person name="Muller H.G."/>
            <person name="Kugler K."/>
            <person name="Rivarola-Duarte L."/>
            <person name="Spannagl M."/>
            <person name="Mayer K.F.X."/>
            <person name="Lu F.H."/>
            <person name="Bevan M.W."/>
            <person name="Leroy P."/>
            <person name="Li P."/>
            <person name="You F.M."/>
            <person name="Sun Q."/>
            <person name="Liu Z."/>
            <person name="Lyons E."/>
            <person name="Wicker T."/>
            <person name="Salzberg S.L."/>
            <person name="Devos K.M."/>
            <person name="Dvorak J."/>
        </authorList>
    </citation>
    <scope>NUCLEOTIDE SEQUENCE [LARGE SCALE GENOMIC DNA]</scope>
    <source>
        <strain evidence="7">cv. AL8/78</strain>
    </source>
</reference>
<evidence type="ECO:0000256" key="4">
    <source>
        <dbReference type="ARBA" id="ARBA00023186"/>
    </source>
</evidence>
<organism evidence="7 8">
    <name type="scientific">Aegilops tauschii subsp. strangulata</name>
    <name type="common">Goatgrass</name>
    <dbReference type="NCBI Taxonomy" id="200361"/>
    <lineage>
        <taxon>Eukaryota</taxon>
        <taxon>Viridiplantae</taxon>
        <taxon>Streptophyta</taxon>
        <taxon>Embryophyta</taxon>
        <taxon>Tracheophyta</taxon>
        <taxon>Spermatophyta</taxon>
        <taxon>Magnoliopsida</taxon>
        <taxon>Liliopsida</taxon>
        <taxon>Poales</taxon>
        <taxon>Poaceae</taxon>
        <taxon>BOP clade</taxon>
        <taxon>Pooideae</taxon>
        <taxon>Triticodae</taxon>
        <taxon>Triticeae</taxon>
        <taxon>Triticinae</taxon>
        <taxon>Aegilops</taxon>
    </lineage>
</organism>
<keyword evidence="2" id="KW-0547">Nucleotide-binding</keyword>
<dbReference type="GO" id="GO:0016887">
    <property type="term" value="F:ATP hydrolysis activity"/>
    <property type="evidence" value="ECO:0007669"/>
    <property type="project" value="InterPro"/>
</dbReference>
<keyword evidence="3" id="KW-0067">ATP-binding</keyword>
<dbReference type="SUPFAM" id="SSF55874">
    <property type="entry name" value="ATPase domain of HSP90 chaperone/DNA topoisomerase II/histidine kinase"/>
    <property type="match status" value="1"/>
</dbReference>
<dbReference type="Gene3D" id="3.30.565.10">
    <property type="entry name" value="Histidine kinase-like ATPase, C-terminal domain"/>
    <property type="match status" value="1"/>
</dbReference>
<feature type="compositionally biased region" description="Low complexity" evidence="5">
    <location>
        <begin position="84"/>
        <end position="100"/>
    </location>
</feature>
<dbReference type="EnsemblPlants" id="AET5Gv20592500.3">
    <property type="protein sequence ID" value="AET5Gv20592500.3"/>
    <property type="gene ID" value="AET5Gv20592500"/>
</dbReference>
<feature type="compositionally biased region" description="Polar residues" evidence="5">
    <location>
        <begin position="68"/>
        <end position="81"/>
    </location>
</feature>
<dbReference type="Pfam" id="PF00183">
    <property type="entry name" value="HSP90"/>
    <property type="match status" value="1"/>
</dbReference>
<dbReference type="GO" id="GO:0051082">
    <property type="term" value="F:unfolded protein binding"/>
    <property type="evidence" value="ECO:0007669"/>
    <property type="project" value="InterPro"/>
</dbReference>
<dbReference type="InterPro" id="IPR003594">
    <property type="entry name" value="HATPase_dom"/>
</dbReference>
<keyword evidence="8" id="KW-1185">Reference proteome</keyword>
<dbReference type="GO" id="GO:0005524">
    <property type="term" value="F:ATP binding"/>
    <property type="evidence" value="ECO:0007669"/>
    <property type="project" value="UniProtKB-KW"/>
</dbReference>
<comment type="similarity">
    <text evidence="1">Belongs to the heat shock protein 90 family.</text>
</comment>
<dbReference type="InterPro" id="IPR036890">
    <property type="entry name" value="HATPase_C_sf"/>
</dbReference>
<dbReference type="SMART" id="SM00387">
    <property type="entry name" value="HATPase_c"/>
    <property type="match status" value="1"/>
</dbReference>